<evidence type="ECO:0000256" key="2">
    <source>
        <dbReference type="ARBA" id="ARBA00022737"/>
    </source>
</evidence>
<keyword evidence="1" id="KW-0880">Kelch repeat</keyword>
<evidence type="ECO:0000259" key="4">
    <source>
        <dbReference type="SMART" id="SM00875"/>
    </source>
</evidence>
<dbReference type="EMBL" id="HQ849551">
    <property type="protein sequence ID" value="AEN03600.1"/>
    <property type="molecule type" value="Genomic_DNA"/>
</dbReference>
<gene>
    <name evidence="5" type="ORF">YKV011c</name>
</gene>
<evidence type="ECO:0000313" key="5">
    <source>
        <dbReference type="EMBL" id="AEN03600.1"/>
    </source>
</evidence>
<keyword evidence="2" id="KW-0677">Repeat</keyword>
<feature type="domain" description="BTB" evidence="3">
    <location>
        <begin position="2"/>
        <end position="88"/>
    </location>
</feature>
<dbReference type="SUPFAM" id="SSF54695">
    <property type="entry name" value="POZ domain"/>
    <property type="match status" value="1"/>
</dbReference>
<dbReference type="InterPro" id="IPR011333">
    <property type="entry name" value="SKP1/BTB/POZ_sf"/>
</dbReference>
<evidence type="ECO:0000259" key="3">
    <source>
        <dbReference type="SMART" id="SM00225"/>
    </source>
</evidence>
<dbReference type="Gene3D" id="2.120.10.80">
    <property type="entry name" value="Kelch-type beta propeller"/>
    <property type="match status" value="1"/>
</dbReference>
<dbReference type="Pfam" id="PF00651">
    <property type="entry name" value="BTB"/>
    <property type="match status" value="1"/>
</dbReference>
<dbReference type="SMART" id="SM00612">
    <property type="entry name" value="Kelch"/>
    <property type="match status" value="3"/>
</dbReference>
<dbReference type="InterPro" id="IPR015915">
    <property type="entry name" value="Kelch-typ_b-propeller"/>
</dbReference>
<name>G3EI89_9POXV</name>
<dbReference type="PANTHER" id="PTHR24412:SF489">
    <property type="entry name" value="RING FINGER DOMAIN AND KELCH REPEAT-CONTAINING PROTEIN DDB_G0271372"/>
    <property type="match status" value="1"/>
</dbReference>
<reference evidence="5 6" key="1">
    <citation type="journal article" date="2011" name="J. Virol.">
        <title>The genome of yoka poxvirus.</title>
        <authorList>
            <person name="Zhao G."/>
            <person name="Droit L."/>
            <person name="Tesh R.B."/>
            <person name="Popov V.L."/>
            <person name="Little N.S."/>
            <person name="Upton C."/>
            <person name="Virgin H.W."/>
            <person name="Wang D."/>
        </authorList>
    </citation>
    <scope>NUCLEOTIDE SEQUENCE [LARGE SCALE GENOMIC DNA]</scope>
    <source>
        <strain evidence="5">DakArB 4268</strain>
    </source>
</reference>
<feature type="domain" description="BACK" evidence="4">
    <location>
        <begin position="93"/>
        <end position="186"/>
    </location>
</feature>
<dbReference type="SMART" id="SM00225">
    <property type="entry name" value="BTB"/>
    <property type="match status" value="1"/>
</dbReference>
<dbReference type="RefSeq" id="YP_004821364.1">
    <property type="nucleotide sequence ID" value="NC_015960.1"/>
</dbReference>
<dbReference type="Pfam" id="PF07707">
    <property type="entry name" value="BACK"/>
    <property type="match status" value="1"/>
</dbReference>
<dbReference type="Gene3D" id="3.30.710.10">
    <property type="entry name" value="Potassium Channel Kv1.1, Chain A"/>
    <property type="match status" value="1"/>
</dbReference>
<accession>G3EI89</accession>
<proteinExistence type="predicted"/>
<dbReference type="SUPFAM" id="SSF117281">
    <property type="entry name" value="Kelch motif"/>
    <property type="match status" value="1"/>
</dbReference>
<dbReference type="KEGG" id="vg:11107154"/>
<dbReference type="InterPro" id="IPR000210">
    <property type="entry name" value="BTB/POZ_dom"/>
</dbReference>
<protein>
    <submittedName>
        <fullName evidence="5">POZ/BTB kelch domain protein</fullName>
    </submittedName>
</protein>
<keyword evidence="6" id="KW-1185">Reference proteome</keyword>
<dbReference type="Gene3D" id="1.25.40.420">
    <property type="match status" value="1"/>
</dbReference>
<dbReference type="Pfam" id="PF01344">
    <property type="entry name" value="Kelch_1"/>
    <property type="match status" value="2"/>
</dbReference>
<evidence type="ECO:0000256" key="1">
    <source>
        <dbReference type="ARBA" id="ARBA00022441"/>
    </source>
</evidence>
<dbReference type="GeneID" id="11107154"/>
<dbReference type="PANTHER" id="PTHR24412">
    <property type="entry name" value="KELCH PROTEIN"/>
    <property type="match status" value="1"/>
</dbReference>
<sequence length="518" mass="60410">MDKITFFVDGKTVQYDKNSVISEFLKIDSDFIVIENINYHAFISLMDYIHWKKINVTINNVEMILVAALEYNIPEVVIICEDLMIKNITPINCIKVFMFSKRHNIQLLYLKSLNMIRRNINTVIHFPEFMDLSYNLLKIILCNIDVNIQHEDMTAFVLLKWLSKNRHYIDILEILHKEYMSDKMIECLNILSLPIPKSSVLPITRRDIMKHIIVIEEDTIQNTIYPTINIYSPRLKKWEVMDRMIDISDYNIAVLDNCLYVVGGVKKHRFVKYIRSFDLITKEWRRCIELTFPRKYVGLGVNNGKLYVVGGEDEFTNSSTNIVESWKPGTKVWRRLANMNIKRAMSYVLFVNNNMYVLGGINTRDGHIFSLSSMDCLTKTGWVSKASLPRFNISATVHDEHIYAITRISINHTNDFYIYSVNDNSWSSLNTYFGEHMIASICVYDDNILILGGKRGGYMYNVKNNTWKISGCCYDIPCKCISFQYTTPFHETDNTSINSLLKSMNNYSFKKMLNDTIT</sequence>
<dbReference type="InterPro" id="IPR011705">
    <property type="entry name" value="BACK"/>
</dbReference>
<dbReference type="Proteomes" id="UP000164653">
    <property type="component" value="Segment"/>
</dbReference>
<dbReference type="OrthoDB" id="2645at10239"/>
<evidence type="ECO:0000313" key="6">
    <source>
        <dbReference type="Proteomes" id="UP000164653"/>
    </source>
</evidence>
<dbReference type="InterPro" id="IPR006652">
    <property type="entry name" value="Kelch_1"/>
</dbReference>
<dbReference type="SMART" id="SM00875">
    <property type="entry name" value="BACK"/>
    <property type="match status" value="1"/>
</dbReference>
<organism evidence="5 6">
    <name type="scientific">Yokapox virus</name>
    <dbReference type="NCBI Taxonomy" id="1076255"/>
    <lineage>
        <taxon>Viruses</taxon>
        <taxon>Varidnaviria</taxon>
        <taxon>Bamfordvirae</taxon>
        <taxon>Nucleocytoviricota</taxon>
        <taxon>Pokkesviricetes</taxon>
        <taxon>Chitovirales</taxon>
        <taxon>Poxviridae</taxon>
        <taxon>Chordopoxvirinae</taxon>
        <taxon>Centapoxvirus</taxon>
        <taxon>Centapoxvirus yokapox</taxon>
    </lineage>
</organism>